<evidence type="ECO:0000313" key="10">
    <source>
        <dbReference type="Proteomes" id="UP000646484"/>
    </source>
</evidence>
<dbReference type="InterPro" id="IPR003423">
    <property type="entry name" value="OMP_efflux"/>
</dbReference>
<dbReference type="PANTHER" id="PTHR30026:SF20">
    <property type="entry name" value="OUTER MEMBRANE PROTEIN TOLC"/>
    <property type="match status" value="1"/>
</dbReference>
<keyword evidence="5" id="KW-0812">Transmembrane</keyword>
<dbReference type="Pfam" id="PF02321">
    <property type="entry name" value="OEP"/>
    <property type="match status" value="1"/>
</dbReference>
<comment type="caution">
    <text evidence="9">The sequence shown here is derived from an EMBL/GenBank/DDBJ whole genome shotgun (WGS) entry which is preliminary data.</text>
</comment>
<evidence type="ECO:0000256" key="1">
    <source>
        <dbReference type="ARBA" id="ARBA00004442"/>
    </source>
</evidence>
<sequence>MRRILSVIVMLSAVFQAGAKNGYQPHLDRLKMNYTAGVTLRIPIYDGGNRRSEKIIGQSRTAQADAAIRLLEKQVENEIVACYNDLHSCRTKIELLALQVKVAEEAYRQAEVNYREGAITNLELLTSSTNVTNTKLQLEQEKINYTLMYYQLMVAIGRTIIYP</sequence>
<dbReference type="RefSeq" id="WP_186977331.1">
    <property type="nucleotide sequence ID" value="NZ_JACOOH010000007.1"/>
</dbReference>
<dbReference type="EMBL" id="JACOOH010000007">
    <property type="protein sequence ID" value="MBC5622558.1"/>
    <property type="molecule type" value="Genomic_DNA"/>
</dbReference>
<reference evidence="9 10" key="1">
    <citation type="submission" date="2020-08" db="EMBL/GenBank/DDBJ databases">
        <title>Genome public.</title>
        <authorList>
            <person name="Liu C."/>
            <person name="Sun Q."/>
        </authorList>
    </citation>
    <scope>NUCLEOTIDE SEQUENCE [LARGE SCALE GENOMIC DNA]</scope>
    <source>
        <strain evidence="9 10">NSJ-56</strain>
    </source>
</reference>
<evidence type="ECO:0000256" key="2">
    <source>
        <dbReference type="ARBA" id="ARBA00007613"/>
    </source>
</evidence>
<protein>
    <submittedName>
        <fullName evidence="9">TolC family protein</fullName>
    </submittedName>
</protein>
<dbReference type="SUPFAM" id="SSF56954">
    <property type="entry name" value="Outer membrane efflux proteins (OEP)"/>
    <property type="match status" value="1"/>
</dbReference>
<dbReference type="Gene3D" id="1.20.1600.10">
    <property type="entry name" value="Outer membrane efflux proteins (OEP)"/>
    <property type="match status" value="1"/>
</dbReference>
<accession>A0ABR7D3R9</accession>
<evidence type="ECO:0000256" key="4">
    <source>
        <dbReference type="ARBA" id="ARBA00022452"/>
    </source>
</evidence>
<comment type="similarity">
    <text evidence="2">Belongs to the outer membrane factor (OMF) (TC 1.B.17) family.</text>
</comment>
<evidence type="ECO:0000256" key="3">
    <source>
        <dbReference type="ARBA" id="ARBA00022448"/>
    </source>
</evidence>
<keyword evidence="6" id="KW-0472">Membrane</keyword>
<evidence type="ECO:0000256" key="7">
    <source>
        <dbReference type="ARBA" id="ARBA00023237"/>
    </source>
</evidence>
<comment type="subcellular location">
    <subcellularLocation>
        <location evidence="1">Cell outer membrane</location>
    </subcellularLocation>
</comment>
<keyword evidence="8" id="KW-0732">Signal</keyword>
<keyword evidence="4" id="KW-1134">Transmembrane beta strand</keyword>
<gene>
    <name evidence="9" type="ORF">H8S64_15790</name>
</gene>
<keyword evidence="7" id="KW-0998">Cell outer membrane</keyword>
<evidence type="ECO:0000256" key="6">
    <source>
        <dbReference type="ARBA" id="ARBA00023136"/>
    </source>
</evidence>
<dbReference type="Proteomes" id="UP000646484">
    <property type="component" value="Unassembled WGS sequence"/>
</dbReference>
<evidence type="ECO:0000256" key="8">
    <source>
        <dbReference type="SAM" id="SignalP"/>
    </source>
</evidence>
<dbReference type="InterPro" id="IPR051906">
    <property type="entry name" value="TolC-like"/>
</dbReference>
<proteinExistence type="inferred from homology"/>
<dbReference type="PANTHER" id="PTHR30026">
    <property type="entry name" value="OUTER MEMBRANE PROTEIN TOLC"/>
    <property type="match status" value="1"/>
</dbReference>
<keyword evidence="3" id="KW-0813">Transport</keyword>
<evidence type="ECO:0000313" key="9">
    <source>
        <dbReference type="EMBL" id="MBC5622558.1"/>
    </source>
</evidence>
<name>A0ABR7D3R9_9BACT</name>
<organism evidence="9 10">
    <name type="scientific">Butyricimonas hominis</name>
    <dbReference type="NCBI Taxonomy" id="2763032"/>
    <lineage>
        <taxon>Bacteria</taxon>
        <taxon>Pseudomonadati</taxon>
        <taxon>Bacteroidota</taxon>
        <taxon>Bacteroidia</taxon>
        <taxon>Bacteroidales</taxon>
        <taxon>Odoribacteraceae</taxon>
        <taxon>Butyricimonas</taxon>
    </lineage>
</organism>
<keyword evidence="10" id="KW-1185">Reference proteome</keyword>
<feature type="signal peptide" evidence="8">
    <location>
        <begin position="1"/>
        <end position="19"/>
    </location>
</feature>
<evidence type="ECO:0000256" key="5">
    <source>
        <dbReference type="ARBA" id="ARBA00022692"/>
    </source>
</evidence>
<feature type="chain" id="PRO_5045792734" evidence="8">
    <location>
        <begin position="20"/>
        <end position="163"/>
    </location>
</feature>